<keyword evidence="13" id="KW-1185">Reference proteome</keyword>
<dbReference type="GO" id="GO:0004672">
    <property type="term" value="F:protein kinase activity"/>
    <property type="evidence" value="ECO:0007669"/>
    <property type="project" value="InterPro"/>
</dbReference>
<dbReference type="PANTHER" id="PTHR22972">
    <property type="entry name" value="SERINE/THREONINE PROTEIN KINASE"/>
    <property type="match status" value="1"/>
</dbReference>
<keyword evidence="14" id="KW-0808">Transferase</keyword>
<dbReference type="GO" id="GO:0005737">
    <property type="term" value="C:cytoplasm"/>
    <property type="evidence" value="ECO:0007669"/>
    <property type="project" value="UniProtKB-SubCell"/>
</dbReference>
<dbReference type="InterPro" id="IPR000719">
    <property type="entry name" value="Prot_kinase_dom"/>
</dbReference>
<dbReference type="InterPro" id="IPR011009">
    <property type="entry name" value="Kinase-like_dom_sf"/>
</dbReference>
<feature type="region of interest" description="Disordered" evidence="11">
    <location>
        <begin position="392"/>
        <end position="461"/>
    </location>
</feature>
<evidence type="ECO:0000256" key="6">
    <source>
        <dbReference type="ARBA" id="ARBA00022949"/>
    </source>
</evidence>
<dbReference type="KEGG" id="asn:102385388"/>
<feature type="region of interest" description="Disordered" evidence="11">
    <location>
        <begin position="722"/>
        <end position="869"/>
    </location>
</feature>
<protein>
    <recommendedName>
        <fullName evidence="9">Inactive tyrosine-protein kinase PRAG1</fullName>
    </recommendedName>
    <alternativeName>
        <fullName evidence="10">PEAK1-related kinase-activating pseudokinase 1</fullName>
    </alternativeName>
</protein>
<dbReference type="FunFam" id="1.10.510.10:FF:000510">
    <property type="entry name" value="Inactive tyrosine-protein kinase PRAG1"/>
    <property type="match status" value="1"/>
</dbReference>
<evidence type="ECO:0000256" key="8">
    <source>
        <dbReference type="ARBA" id="ARBA00038349"/>
    </source>
</evidence>
<feature type="compositionally biased region" description="Polar residues" evidence="11">
    <location>
        <begin position="744"/>
        <end position="758"/>
    </location>
</feature>
<feature type="compositionally biased region" description="Basic and acidic residues" evidence="11">
    <location>
        <begin position="408"/>
        <end position="419"/>
    </location>
</feature>
<dbReference type="InterPro" id="IPR051511">
    <property type="entry name" value="MitoQC_Scaffold_Kinases"/>
</dbReference>
<name>A0A3Q0FIV8_ALLSI</name>
<dbReference type="InParanoid" id="A0A3Q0FIV8"/>
<dbReference type="PROSITE" id="PS50011">
    <property type="entry name" value="PROTEIN_KINASE_DOM"/>
    <property type="match status" value="1"/>
</dbReference>
<comment type="subcellular location">
    <subcellularLocation>
        <location evidence="2">Cell junction</location>
        <location evidence="2">Focal adhesion</location>
    </subcellularLocation>
    <subcellularLocation>
        <location evidence="3">Cytoplasm</location>
    </subcellularLocation>
    <subcellularLocation>
        <location evidence="1">Nucleus</location>
    </subcellularLocation>
</comment>
<gene>
    <name evidence="14" type="primary">PRAG1</name>
</gene>
<keyword evidence="5" id="KW-0597">Phosphoprotein</keyword>
<dbReference type="GO" id="GO:0005634">
    <property type="term" value="C:nucleus"/>
    <property type="evidence" value="ECO:0007669"/>
    <property type="project" value="UniProtKB-SubCell"/>
</dbReference>
<evidence type="ECO:0000313" key="13">
    <source>
        <dbReference type="Proteomes" id="UP000189705"/>
    </source>
</evidence>
<feature type="domain" description="Protein kinase" evidence="12">
    <location>
        <begin position="992"/>
        <end position="1306"/>
    </location>
</feature>
<evidence type="ECO:0000256" key="11">
    <source>
        <dbReference type="SAM" id="MobiDB-lite"/>
    </source>
</evidence>
<dbReference type="InterPro" id="IPR008266">
    <property type="entry name" value="Tyr_kinase_AS"/>
</dbReference>
<dbReference type="GO" id="GO:0005925">
    <property type="term" value="C:focal adhesion"/>
    <property type="evidence" value="ECO:0007669"/>
    <property type="project" value="UniProtKB-SubCell"/>
</dbReference>
<evidence type="ECO:0000256" key="10">
    <source>
        <dbReference type="ARBA" id="ARBA00079294"/>
    </source>
</evidence>
<proteinExistence type="inferred from homology"/>
<dbReference type="SMART" id="SM00220">
    <property type="entry name" value="S_TKc"/>
    <property type="match status" value="1"/>
</dbReference>
<sequence>MQRATSVNLEDLKMSACSNFVEHIWKPGSCKNCFCPKASHRLQTSLELGASNVPLHSRNGVRAKPEKIPSEDTCVTASPYTKPTIAVKPTMINSDVSDVWADVNMNADISQVSWQMSPGKHLLMKPGETQRTCLDNFGSSIMREPFVQDALNDCVQHPQGYSMVGLHNLESRVERNISFHSLAFVDEMSGQENRAILANKEKCTLAQRAFCHKSFSFTDRSTMSTMDSTGNPSFQVREGATLPLDSSGNFCSPGFESESGEYCSIMDYCRKSPVPQDTSCPEDKGVWHKSENPATGFWGKQDPAENPREKTRSVKFNEDECRVLNLPSYLQREHHLHDPLQYRVCSERKKSAFKSEAAVVSDNILSSSSSNPLALSQENECYPLIRESDINKGNHLENSSSPQNAQLERQHTHLAEPAHSEPIYAESTKRKKVQLNNSDAHTKTDRPSYSPIKEQADGPWRDGMHRLSNETEDSTTQIAAKITIMAAHAENDKKTIFLSSPDSAVGVQWPCISASFHPDFATPSPTFGYGEGHQASIGMGLGEDSHRFHQQTDSKYLVNESPSVPPKMSRNIQTSSEEMHMPAVSSPVAGLHDSDDHDGPSTQLSSRNSTDTSVLEALPSFCSYINGMSAEELSRGLPVSSYERRHKNTVAAWSRQCRIEEEEEEEQELLNYPQARDMDNGPASAPSNVTAHQMEDCSLQENNPGMCKSASFAFDFPSDKKEIEEFVPPPPPPKKQSRHAMKMNKSNPELETVSNGSAESLGPSFRGIQVNFTAGSSDSLNSDTRSASDGGQLCEQSQSPTLSGNQGFSSAPFPEDNSEGRSHCALTEPPPLPQKKTVSRAVSSPDGFFWGQATSGRRTAKPASPRLNVSHSESNMCVREESPFCYPSHLGSNHNTFSSAESLERVCKGNGHWGPTSNKSSSACFPNRNMQLFSSSQLSVSSQVSSGSSLQLHNLLSNIDSKEGVYAKLGALYAESLRRLVTKCEDCFMRDQKNELRFSENNWSLFKLTCNKPCCISGDAIYYCATCSKDPSTTYAVKICKTQESKAAASYCSPSVPVHFNIQQDCGHFVASVPSSMLLSPEVVKGTSPDSPRPCRSASEHDCVVVITREVPHQTAASLVRDSTAYHKAKPELYERRICFLLLQLCNGLEHLKDHGIIHRDLCLENLLLVHCKSPTSCNKTKDEKHLPRLIISNFLKAKQKPGQVDSKIKKNQARLAPEIVSASQYKKFDEFQTGILIYELLHQPNPFEVRACLREQEYSQDDLPLLPNISIYSRGLQQLAHLLLEADPIKRIRITEAKRMLQCLLWGPRKDLIDQPLNHEEALHSALQNWIDMKRALLMMKFAERAVDTERSIELEDWLCCQYLASAEPVALFNTLKLLQLL</sequence>
<evidence type="ECO:0000259" key="12">
    <source>
        <dbReference type="PROSITE" id="PS50011"/>
    </source>
</evidence>
<evidence type="ECO:0000256" key="1">
    <source>
        <dbReference type="ARBA" id="ARBA00004123"/>
    </source>
</evidence>
<dbReference type="STRING" id="38654.A0A3Q0FIV8"/>
<organism evidence="13 14">
    <name type="scientific">Alligator sinensis</name>
    <name type="common">Chinese alligator</name>
    <dbReference type="NCBI Taxonomy" id="38654"/>
    <lineage>
        <taxon>Eukaryota</taxon>
        <taxon>Metazoa</taxon>
        <taxon>Chordata</taxon>
        <taxon>Craniata</taxon>
        <taxon>Vertebrata</taxon>
        <taxon>Euteleostomi</taxon>
        <taxon>Archelosauria</taxon>
        <taxon>Archosauria</taxon>
        <taxon>Crocodylia</taxon>
        <taxon>Alligatoridae</taxon>
        <taxon>Alligatorinae</taxon>
        <taxon>Alligator</taxon>
    </lineage>
</organism>
<evidence type="ECO:0000256" key="4">
    <source>
        <dbReference type="ARBA" id="ARBA00022490"/>
    </source>
</evidence>
<evidence type="ECO:0000256" key="5">
    <source>
        <dbReference type="ARBA" id="ARBA00022553"/>
    </source>
</evidence>
<dbReference type="RefSeq" id="XP_025047209.1">
    <property type="nucleotide sequence ID" value="XM_025191424.1"/>
</dbReference>
<feature type="compositionally biased region" description="Polar residues" evidence="11">
    <location>
        <begin position="600"/>
        <end position="612"/>
    </location>
</feature>
<keyword evidence="14" id="KW-0418">Kinase</keyword>
<reference evidence="14" key="1">
    <citation type="submission" date="2025-08" db="UniProtKB">
        <authorList>
            <consortium name="RefSeq"/>
        </authorList>
    </citation>
    <scope>IDENTIFICATION</scope>
</reference>
<evidence type="ECO:0000256" key="7">
    <source>
        <dbReference type="ARBA" id="ARBA00023242"/>
    </source>
</evidence>
<dbReference type="CTD" id="157285"/>
<comment type="similarity">
    <text evidence="8">Belongs to the protein kinase superfamily.</text>
</comment>
<evidence type="ECO:0000313" key="14">
    <source>
        <dbReference type="RefSeq" id="XP_025047209.1"/>
    </source>
</evidence>
<keyword evidence="7" id="KW-0539">Nucleus</keyword>
<feature type="region of interest" description="Disordered" evidence="11">
    <location>
        <begin position="558"/>
        <end position="612"/>
    </location>
</feature>
<dbReference type="GO" id="GO:0005524">
    <property type="term" value="F:ATP binding"/>
    <property type="evidence" value="ECO:0007669"/>
    <property type="project" value="InterPro"/>
</dbReference>
<dbReference type="PROSITE" id="PS00109">
    <property type="entry name" value="PROTEIN_KINASE_TYR"/>
    <property type="match status" value="1"/>
</dbReference>
<keyword evidence="6" id="KW-0965">Cell junction</keyword>
<dbReference type="SUPFAM" id="SSF56112">
    <property type="entry name" value="Protein kinase-like (PK-like)"/>
    <property type="match status" value="1"/>
</dbReference>
<evidence type="ECO:0000256" key="3">
    <source>
        <dbReference type="ARBA" id="ARBA00004496"/>
    </source>
</evidence>
<dbReference type="Gene3D" id="1.10.510.10">
    <property type="entry name" value="Transferase(Phosphotransferase) domain 1"/>
    <property type="match status" value="1"/>
</dbReference>
<dbReference type="Proteomes" id="UP000189705">
    <property type="component" value="Unplaced"/>
</dbReference>
<evidence type="ECO:0000256" key="2">
    <source>
        <dbReference type="ARBA" id="ARBA00004246"/>
    </source>
</evidence>
<dbReference type="GeneID" id="102385388"/>
<feature type="compositionally biased region" description="Polar residues" evidence="11">
    <location>
        <begin position="396"/>
        <end position="407"/>
    </location>
</feature>
<dbReference type="PANTHER" id="PTHR22972:SF3">
    <property type="entry name" value="INACTIVE TYROSINE-PROTEIN KINASE PRAG1"/>
    <property type="match status" value="1"/>
</dbReference>
<accession>A0A3Q0FIV8</accession>
<feature type="compositionally biased region" description="Polar residues" evidence="11">
    <location>
        <begin position="770"/>
        <end position="809"/>
    </location>
</feature>
<keyword evidence="4" id="KW-0963">Cytoplasm</keyword>
<evidence type="ECO:0000256" key="9">
    <source>
        <dbReference type="ARBA" id="ARBA00072730"/>
    </source>
</evidence>
<dbReference type="Pfam" id="PF00069">
    <property type="entry name" value="Pkinase"/>
    <property type="match status" value="1"/>
</dbReference>